<comment type="caution">
    <text evidence="1">The sequence shown here is derived from an EMBL/GenBank/DDBJ whole genome shotgun (WGS) entry which is preliminary data.</text>
</comment>
<keyword evidence="1" id="KW-0456">Lyase</keyword>
<accession>A0ABV6S8P4</accession>
<keyword evidence="2" id="KW-1185">Reference proteome</keyword>
<dbReference type="Proteomes" id="UP001589858">
    <property type="component" value="Unassembled WGS sequence"/>
</dbReference>
<dbReference type="GO" id="GO:0016829">
    <property type="term" value="F:lyase activity"/>
    <property type="evidence" value="ECO:0007669"/>
    <property type="project" value="UniProtKB-KW"/>
</dbReference>
<organism evidence="1 2">
    <name type="scientific">Novosphingobium clariflavum</name>
    <dbReference type="NCBI Taxonomy" id="2029884"/>
    <lineage>
        <taxon>Bacteria</taxon>
        <taxon>Pseudomonadati</taxon>
        <taxon>Pseudomonadota</taxon>
        <taxon>Alphaproteobacteria</taxon>
        <taxon>Sphingomonadales</taxon>
        <taxon>Sphingomonadaceae</taxon>
        <taxon>Novosphingobium</taxon>
    </lineage>
</organism>
<evidence type="ECO:0000313" key="1">
    <source>
        <dbReference type="EMBL" id="MFC0685619.1"/>
    </source>
</evidence>
<evidence type="ECO:0000313" key="2">
    <source>
        <dbReference type="Proteomes" id="UP001589858"/>
    </source>
</evidence>
<proteinExistence type="predicted"/>
<sequence length="179" mass="19334">MGSSLIALAPIFLAGSAPQEAEFERLLARNDSATAALGEWCIAHRSADAPVVTARPVKGEDAALPSDARALLEVSGDQPLGYRHVRLTCDGVTLSEAHNWFVPARLTDTMNAALANTDTPFGKVVAPLHFTRERLESRHGRLEGCPPGTFLTHRALLRLPDGTPISLVVECYQREALEK</sequence>
<dbReference type="EMBL" id="JBHLTM010000055">
    <property type="protein sequence ID" value="MFC0685619.1"/>
    <property type="molecule type" value="Genomic_DNA"/>
</dbReference>
<reference evidence="1 2" key="1">
    <citation type="submission" date="2024-09" db="EMBL/GenBank/DDBJ databases">
        <authorList>
            <person name="Sun Q."/>
            <person name="Mori K."/>
        </authorList>
    </citation>
    <scope>NUCLEOTIDE SEQUENCE [LARGE SCALE GENOMIC DNA]</scope>
    <source>
        <strain evidence="1 2">CICC 11035S</strain>
    </source>
</reference>
<dbReference type="Gene3D" id="3.40.1410.10">
    <property type="entry name" value="Chorismate lyase-like"/>
    <property type="match status" value="1"/>
</dbReference>
<dbReference type="SUPFAM" id="SSF64288">
    <property type="entry name" value="Chorismate lyase-like"/>
    <property type="match status" value="1"/>
</dbReference>
<gene>
    <name evidence="1" type="ORF">ACFFF8_13525</name>
</gene>
<name>A0ABV6S8P4_9SPHN</name>
<dbReference type="RefSeq" id="WP_267219061.1">
    <property type="nucleotide sequence ID" value="NZ_JAPCWC010000003.1"/>
</dbReference>
<protein>
    <submittedName>
        <fullName evidence="1">Chorismate--pyruvate lyase family protein</fullName>
    </submittedName>
</protein>
<dbReference type="InterPro" id="IPR028978">
    <property type="entry name" value="Chorismate_lyase_/UTRA_dom_sf"/>
</dbReference>